<dbReference type="EMBL" id="VHLL01000004">
    <property type="protein sequence ID" value="MCT8337452.1"/>
    <property type="molecule type" value="Genomic_DNA"/>
</dbReference>
<dbReference type="RefSeq" id="WP_261597556.1">
    <property type="nucleotide sequence ID" value="NZ_VHLL01000004.1"/>
</dbReference>
<keyword evidence="3" id="KW-1185">Reference proteome</keyword>
<protein>
    <submittedName>
        <fullName evidence="2">Uncharacterized protein</fullName>
    </submittedName>
</protein>
<keyword evidence="1" id="KW-0812">Transmembrane</keyword>
<sequence length="202" mass="23302">MPPRDIAEIVSFFHNEFIPAYSDLTGFIVNKPQEVLISIEYAFSHLMQHFNGDLEDELRDKNLEKAYHHLQRATLDCYKLLWVYMNTNIARLVDNQHKRKFCVNMVEGDLLSGYQQFRAKAQEARTIEGRNVGLDVMPSIAAYKSACTEGKKILMNIDEIKVNDFEKLETKAYRFITAKEFIVGLLTGLISSLVIYAIQIFI</sequence>
<comment type="caution">
    <text evidence="2">The sequence shown here is derived from an EMBL/GenBank/DDBJ whole genome shotgun (WGS) entry which is preliminary data.</text>
</comment>
<keyword evidence="1" id="KW-0472">Membrane</keyword>
<evidence type="ECO:0000256" key="1">
    <source>
        <dbReference type="SAM" id="Phobius"/>
    </source>
</evidence>
<keyword evidence="1" id="KW-1133">Transmembrane helix</keyword>
<dbReference type="AlphaFoldDB" id="A0A9E5DCR8"/>
<feature type="transmembrane region" description="Helical" evidence="1">
    <location>
        <begin position="181"/>
        <end position="201"/>
    </location>
</feature>
<organism evidence="2 3">
    <name type="scientific">Methanoculleus formosensis</name>
    <dbReference type="NCBI Taxonomy" id="2590886"/>
    <lineage>
        <taxon>Archaea</taxon>
        <taxon>Methanobacteriati</taxon>
        <taxon>Methanobacteriota</taxon>
        <taxon>Stenosarchaea group</taxon>
        <taxon>Methanomicrobia</taxon>
        <taxon>Methanomicrobiales</taxon>
        <taxon>Methanomicrobiaceae</taxon>
        <taxon>Methanoculleus</taxon>
    </lineage>
</organism>
<dbReference type="Proteomes" id="UP001065682">
    <property type="component" value="Unassembled WGS sequence"/>
</dbReference>
<gene>
    <name evidence="2" type="ORF">FKB36_08095</name>
</gene>
<name>A0A9E5DCR8_9EURY</name>
<reference evidence="2" key="1">
    <citation type="submission" date="2019-06" db="EMBL/GenBank/DDBJ databases">
        <title>Methanoculleus strain from Tamsui River, Taipei, Taiwan.</title>
        <authorList>
            <person name="You Y.-T."/>
            <person name="Chen S.-C."/>
            <person name="Lai S.-J."/>
            <person name="Lee Y.-C."/>
            <person name="Lai M.-C."/>
        </authorList>
    </citation>
    <scope>NUCLEOTIDE SEQUENCE</scope>
    <source>
        <strain evidence="2">Afa-1</strain>
    </source>
</reference>
<evidence type="ECO:0000313" key="3">
    <source>
        <dbReference type="Proteomes" id="UP001065682"/>
    </source>
</evidence>
<proteinExistence type="predicted"/>
<accession>A0A9E5DCR8</accession>
<evidence type="ECO:0000313" key="2">
    <source>
        <dbReference type="EMBL" id="MCT8337452.1"/>
    </source>
</evidence>